<comment type="similarity">
    <text evidence="2">Belongs to the PheA/TfdB FAD monooxygenase family.</text>
</comment>
<dbReference type="Gene3D" id="3.50.50.60">
    <property type="entry name" value="FAD/NAD(P)-binding domain"/>
    <property type="match status" value="1"/>
</dbReference>
<dbReference type="InterPro" id="IPR036188">
    <property type="entry name" value="FAD/NAD-bd_sf"/>
</dbReference>
<evidence type="ECO:0000313" key="6">
    <source>
        <dbReference type="EMBL" id="GCE14832.1"/>
    </source>
</evidence>
<name>A0A402A6S1_9CHLR</name>
<protein>
    <recommendedName>
        <fullName evidence="5">FAD-binding domain-containing protein</fullName>
    </recommendedName>
</protein>
<evidence type="ECO:0000256" key="3">
    <source>
        <dbReference type="ARBA" id="ARBA00022630"/>
    </source>
</evidence>
<dbReference type="PRINTS" id="PR00420">
    <property type="entry name" value="RNGMNOXGNASE"/>
</dbReference>
<dbReference type="InterPro" id="IPR050641">
    <property type="entry name" value="RIFMO-like"/>
</dbReference>
<evidence type="ECO:0000259" key="5">
    <source>
        <dbReference type="Pfam" id="PF01494"/>
    </source>
</evidence>
<reference evidence="7" key="1">
    <citation type="submission" date="2018-12" db="EMBL/GenBank/DDBJ databases">
        <title>Tengunoibacter tsumagoiensis gen. nov., sp. nov., Dictyobacter kobayashii sp. nov., D. alpinus sp. nov., and D. joshuensis sp. nov. and description of Dictyobacteraceae fam. nov. within the order Ktedonobacterales isolated from Tengu-no-mugimeshi.</title>
        <authorList>
            <person name="Wang C.M."/>
            <person name="Zheng Y."/>
            <person name="Sakai Y."/>
            <person name="Toyoda A."/>
            <person name="Minakuchi Y."/>
            <person name="Abe K."/>
            <person name="Yokota A."/>
            <person name="Yabe S."/>
        </authorList>
    </citation>
    <scope>NUCLEOTIDE SEQUENCE [LARGE SCALE GENOMIC DNA]</scope>
    <source>
        <strain evidence="7">Uno3</strain>
    </source>
</reference>
<dbReference type="PANTHER" id="PTHR43004">
    <property type="entry name" value="TRK SYSTEM POTASSIUM UPTAKE PROTEIN"/>
    <property type="match status" value="1"/>
</dbReference>
<keyword evidence="7" id="KW-1185">Reference proteome</keyword>
<dbReference type="InterPro" id="IPR036249">
    <property type="entry name" value="Thioredoxin-like_sf"/>
</dbReference>
<dbReference type="GO" id="GO:0016709">
    <property type="term" value="F:oxidoreductase activity, acting on paired donors, with incorporation or reduction of molecular oxygen, NAD(P)H as one donor, and incorporation of one atom of oxygen"/>
    <property type="evidence" value="ECO:0007669"/>
    <property type="project" value="UniProtKB-ARBA"/>
</dbReference>
<organism evidence="6 7">
    <name type="scientific">Tengunoibacter tsumagoiensis</name>
    <dbReference type="NCBI Taxonomy" id="2014871"/>
    <lineage>
        <taxon>Bacteria</taxon>
        <taxon>Bacillati</taxon>
        <taxon>Chloroflexota</taxon>
        <taxon>Ktedonobacteria</taxon>
        <taxon>Ktedonobacterales</taxon>
        <taxon>Dictyobacteraceae</taxon>
        <taxon>Tengunoibacter</taxon>
    </lineage>
</organism>
<sequence length="536" mass="59366">MTTTTDVLVIGAGPTGLTMANILLRYGIRVRILDKKAGITEESRALVVHAKTLELLGKLGLAQQAIEEGYTLDTIGLLRNGKNAGAFTFLTDNKAGRTPYPFALMYGQNQTEQLLEQSLVESGGEIEWGAVLLDLTQTDSGVRATIQRSDGTEEIIEAGWIVGADGAHSPVRHALSLGFEGETYDQTLFLADVDLEWNLRYGQAYMDLTPTGFFAFFPMDGHQRYRLVGDLPSALAQKEVLTHDDVQSVLDAASGLQMKIVKTRWASVYRTHHRMTEHFRVGRVFLVGDAAHIHSPAGGQGMNTGIGDAYNLAWKLALVVRGAAHDTLLDSYEAERIPFARSILHGSDWGFQFQSTKNLVAQQFKLRAIPLIFSLLSHQPVLKRRAFWLLSQLWTTYRGSPAVAESGSQKKGPHAGDRAPYGFFEAGPDAGTSLFSKLENLDHHLLLFWGRGPQSEQQEMQVQSLLHAYKLPIHLHTIASENKSLHEIYDVNEPGLFLIRPDGHIAYRSSLENIAGLRSYLDSLFESQPSEMRLSK</sequence>
<dbReference type="Gene3D" id="3.40.30.120">
    <property type="match status" value="1"/>
</dbReference>
<gene>
    <name evidence="6" type="ORF">KTT_46910</name>
</gene>
<dbReference type="EMBL" id="BIFR01000002">
    <property type="protein sequence ID" value="GCE14832.1"/>
    <property type="molecule type" value="Genomic_DNA"/>
</dbReference>
<evidence type="ECO:0000313" key="7">
    <source>
        <dbReference type="Proteomes" id="UP000287352"/>
    </source>
</evidence>
<comment type="cofactor">
    <cofactor evidence="1">
        <name>FAD</name>
        <dbReference type="ChEBI" id="CHEBI:57692"/>
    </cofactor>
</comment>
<dbReference type="AlphaFoldDB" id="A0A402A6S1"/>
<evidence type="ECO:0000256" key="1">
    <source>
        <dbReference type="ARBA" id="ARBA00001974"/>
    </source>
</evidence>
<comment type="caution">
    <text evidence="6">The sequence shown here is derived from an EMBL/GenBank/DDBJ whole genome shotgun (WGS) entry which is preliminary data.</text>
</comment>
<dbReference type="OrthoDB" id="140526at2"/>
<evidence type="ECO:0000256" key="2">
    <source>
        <dbReference type="ARBA" id="ARBA00007801"/>
    </source>
</evidence>
<dbReference type="InterPro" id="IPR002938">
    <property type="entry name" value="FAD-bd"/>
</dbReference>
<accession>A0A402A6S1</accession>
<feature type="domain" description="FAD-binding" evidence="5">
    <location>
        <begin position="5"/>
        <end position="345"/>
    </location>
</feature>
<dbReference type="Pfam" id="PF01494">
    <property type="entry name" value="FAD_binding_3"/>
    <property type="match status" value="1"/>
</dbReference>
<dbReference type="RefSeq" id="WP_126582365.1">
    <property type="nucleotide sequence ID" value="NZ_BIFR01000002.1"/>
</dbReference>
<dbReference type="GO" id="GO:0071949">
    <property type="term" value="F:FAD binding"/>
    <property type="evidence" value="ECO:0007669"/>
    <property type="project" value="InterPro"/>
</dbReference>
<keyword evidence="3" id="KW-0285">Flavoprotein</keyword>
<dbReference type="Gene3D" id="3.30.70.2450">
    <property type="match status" value="1"/>
</dbReference>
<dbReference type="Proteomes" id="UP000287352">
    <property type="component" value="Unassembled WGS sequence"/>
</dbReference>
<evidence type="ECO:0000256" key="4">
    <source>
        <dbReference type="ARBA" id="ARBA00022827"/>
    </source>
</evidence>
<dbReference type="SUPFAM" id="SSF51905">
    <property type="entry name" value="FAD/NAD(P)-binding domain"/>
    <property type="match status" value="1"/>
</dbReference>
<proteinExistence type="inferred from homology"/>
<keyword evidence="4" id="KW-0274">FAD</keyword>
<dbReference type="SUPFAM" id="SSF52833">
    <property type="entry name" value="Thioredoxin-like"/>
    <property type="match status" value="1"/>
</dbReference>
<dbReference type="PANTHER" id="PTHR43004:SF19">
    <property type="entry name" value="BINDING MONOOXYGENASE, PUTATIVE (JCVI)-RELATED"/>
    <property type="match status" value="1"/>
</dbReference>